<evidence type="ECO:0000313" key="2">
    <source>
        <dbReference type="Proteomes" id="UP000616769"/>
    </source>
</evidence>
<name>A0A132AIM6_SARSC</name>
<gene>
    <name evidence="1" type="ORF">QR98_0093360</name>
</gene>
<sequence length="74" mass="8756">MVWSYWFWFLNTSSCFFLELFVSGFHKIFSTSIISYFELYANFISLPFGFSCVVKNFENQHHPTPNTTNILLVV</sequence>
<dbReference type="EMBL" id="JXLN01015729">
    <property type="protein sequence ID" value="KPM10773.1"/>
    <property type="molecule type" value="Genomic_DNA"/>
</dbReference>
<reference evidence="1 2" key="1">
    <citation type="journal article" date="2015" name="Parasit. Vectors">
        <title>Draft genome of the scabies mite.</title>
        <authorList>
            <person name="Rider S.D.Jr."/>
            <person name="Morgan M.S."/>
            <person name="Arlian L.G."/>
        </authorList>
    </citation>
    <scope>NUCLEOTIDE SEQUENCE [LARGE SCALE GENOMIC DNA]</scope>
    <source>
        <strain evidence="1">Arlian Lab</strain>
    </source>
</reference>
<organism evidence="1 2">
    <name type="scientific">Sarcoptes scabiei</name>
    <name type="common">Itch mite</name>
    <name type="synonym">Acarus scabiei</name>
    <dbReference type="NCBI Taxonomy" id="52283"/>
    <lineage>
        <taxon>Eukaryota</taxon>
        <taxon>Metazoa</taxon>
        <taxon>Ecdysozoa</taxon>
        <taxon>Arthropoda</taxon>
        <taxon>Chelicerata</taxon>
        <taxon>Arachnida</taxon>
        <taxon>Acari</taxon>
        <taxon>Acariformes</taxon>
        <taxon>Sarcoptiformes</taxon>
        <taxon>Astigmata</taxon>
        <taxon>Psoroptidia</taxon>
        <taxon>Sarcoptoidea</taxon>
        <taxon>Sarcoptidae</taxon>
        <taxon>Sarcoptinae</taxon>
        <taxon>Sarcoptes</taxon>
    </lineage>
</organism>
<dbReference type="AlphaFoldDB" id="A0A132AIM6"/>
<proteinExistence type="predicted"/>
<protein>
    <submittedName>
        <fullName evidence="1">Uncharacterized protein</fullName>
    </submittedName>
</protein>
<evidence type="ECO:0000313" key="1">
    <source>
        <dbReference type="EMBL" id="KPM10773.1"/>
    </source>
</evidence>
<dbReference type="VEuPathDB" id="VectorBase:SSCA008456"/>
<comment type="caution">
    <text evidence="1">The sequence shown here is derived from an EMBL/GenBank/DDBJ whole genome shotgun (WGS) entry which is preliminary data.</text>
</comment>
<accession>A0A132AIM6</accession>
<dbReference type="Proteomes" id="UP000616769">
    <property type="component" value="Unassembled WGS sequence"/>
</dbReference>